<keyword evidence="3" id="KW-1185">Reference proteome</keyword>
<reference evidence="2" key="2">
    <citation type="submission" date="2023-06" db="EMBL/GenBank/DDBJ databases">
        <authorList>
            <consortium name="Lawrence Berkeley National Laboratory"/>
            <person name="Haridas S."/>
            <person name="Hensen N."/>
            <person name="Bonometti L."/>
            <person name="Westerberg I."/>
            <person name="Brannstrom I.O."/>
            <person name="Guillou S."/>
            <person name="Cros-Aarteil S."/>
            <person name="Calhoun S."/>
            <person name="Kuo A."/>
            <person name="Mondo S."/>
            <person name="Pangilinan J."/>
            <person name="Riley R."/>
            <person name="Labutti K."/>
            <person name="Andreopoulos B."/>
            <person name="Lipzen A."/>
            <person name="Chen C."/>
            <person name="Yanf M."/>
            <person name="Daum C."/>
            <person name="Ng V."/>
            <person name="Clum A."/>
            <person name="Steindorff A."/>
            <person name="Ohm R."/>
            <person name="Martin F."/>
            <person name="Silar P."/>
            <person name="Natvig D."/>
            <person name="Lalanne C."/>
            <person name="Gautier V."/>
            <person name="Ament-Velasquez S.L."/>
            <person name="Kruys A."/>
            <person name="Hutchinson M.I."/>
            <person name="Powell A.J."/>
            <person name="Barry K."/>
            <person name="Miller A.N."/>
            <person name="Grigoriev I.V."/>
            <person name="Debuchy R."/>
            <person name="Gladieux P."/>
            <person name="Thoren M.H."/>
            <person name="Johannesson H."/>
        </authorList>
    </citation>
    <scope>NUCLEOTIDE SEQUENCE</scope>
    <source>
        <strain evidence="2">CBS 168.71</strain>
    </source>
</reference>
<keyword evidence="1" id="KW-0812">Transmembrane</keyword>
<organism evidence="2 3">
    <name type="scientific">Chaetomium fimeti</name>
    <dbReference type="NCBI Taxonomy" id="1854472"/>
    <lineage>
        <taxon>Eukaryota</taxon>
        <taxon>Fungi</taxon>
        <taxon>Dikarya</taxon>
        <taxon>Ascomycota</taxon>
        <taxon>Pezizomycotina</taxon>
        <taxon>Sordariomycetes</taxon>
        <taxon>Sordariomycetidae</taxon>
        <taxon>Sordariales</taxon>
        <taxon>Chaetomiaceae</taxon>
        <taxon>Chaetomium</taxon>
    </lineage>
</organism>
<dbReference type="AlphaFoldDB" id="A0AAE0LXF7"/>
<evidence type="ECO:0000313" key="2">
    <source>
        <dbReference type="EMBL" id="KAK3301143.1"/>
    </source>
</evidence>
<feature type="transmembrane region" description="Helical" evidence="1">
    <location>
        <begin position="65"/>
        <end position="86"/>
    </location>
</feature>
<evidence type="ECO:0000256" key="1">
    <source>
        <dbReference type="SAM" id="Phobius"/>
    </source>
</evidence>
<reference evidence="2" key="1">
    <citation type="journal article" date="2023" name="Mol. Phylogenet. Evol.">
        <title>Genome-scale phylogeny and comparative genomics of the fungal order Sordariales.</title>
        <authorList>
            <person name="Hensen N."/>
            <person name="Bonometti L."/>
            <person name="Westerberg I."/>
            <person name="Brannstrom I.O."/>
            <person name="Guillou S."/>
            <person name="Cros-Aarteil S."/>
            <person name="Calhoun S."/>
            <person name="Haridas S."/>
            <person name="Kuo A."/>
            <person name="Mondo S."/>
            <person name="Pangilinan J."/>
            <person name="Riley R."/>
            <person name="LaButti K."/>
            <person name="Andreopoulos B."/>
            <person name="Lipzen A."/>
            <person name="Chen C."/>
            <person name="Yan M."/>
            <person name="Daum C."/>
            <person name="Ng V."/>
            <person name="Clum A."/>
            <person name="Steindorff A."/>
            <person name="Ohm R.A."/>
            <person name="Martin F."/>
            <person name="Silar P."/>
            <person name="Natvig D.O."/>
            <person name="Lalanne C."/>
            <person name="Gautier V."/>
            <person name="Ament-Velasquez S.L."/>
            <person name="Kruys A."/>
            <person name="Hutchinson M.I."/>
            <person name="Powell A.J."/>
            <person name="Barry K."/>
            <person name="Miller A.N."/>
            <person name="Grigoriev I.V."/>
            <person name="Debuchy R."/>
            <person name="Gladieux P."/>
            <person name="Hiltunen Thoren M."/>
            <person name="Johannesson H."/>
        </authorList>
    </citation>
    <scope>NUCLEOTIDE SEQUENCE</scope>
    <source>
        <strain evidence="2">CBS 168.71</strain>
    </source>
</reference>
<name>A0AAE0LXF7_9PEZI</name>
<comment type="caution">
    <text evidence="2">The sequence shown here is derived from an EMBL/GenBank/DDBJ whole genome shotgun (WGS) entry which is preliminary data.</text>
</comment>
<dbReference type="GeneID" id="87837404"/>
<proteinExistence type="predicted"/>
<dbReference type="EMBL" id="JAUEPN010000001">
    <property type="protein sequence ID" value="KAK3301143.1"/>
    <property type="molecule type" value="Genomic_DNA"/>
</dbReference>
<evidence type="ECO:0000313" key="3">
    <source>
        <dbReference type="Proteomes" id="UP001278766"/>
    </source>
</evidence>
<dbReference type="Proteomes" id="UP001278766">
    <property type="component" value="Unassembled WGS sequence"/>
</dbReference>
<sequence>MVMDGNFVSIFHSLPLEASFWIPRRRRLYCHDSISQNKKARVEVSHAQKPASCSPALARGSPSDFLLLFSFFFFPFSIHSGKYICMGTSRGRNEHAKKDGSGLWPPVFLYILAHSFFVLWRWTVVFMI</sequence>
<gene>
    <name evidence="2" type="ORF">B0H64DRAFT_32023</name>
</gene>
<evidence type="ECO:0008006" key="4">
    <source>
        <dbReference type="Google" id="ProtNLM"/>
    </source>
</evidence>
<feature type="transmembrane region" description="Helical" evidence="1">
    <location>
        <begin position="107"/>
        <end position="127"/>
    </location>
</feature>
<protein>
    <recommendedName>
        <fullName evidence="4">Transmembrane protein</fullName>
    </recommendedName>
</protein>
<dbReference type="RefSeq" id="XP_062664657.1">
    <property type="nucleotide sequence ID" value="XM_062800456.1"/>
</dbReference>
<accession>A0AAE0LXF7</accession>
<keyword evidence="1" id="KW-0472">Membrane</keyword>
<keyword evidence="1" id="KW-1133">Transmembrane helix</keyword>